<gene>
    <name evidence="1" type="primary">WBGene00276890</name>
</gene>
<sequence length="141" mass="16487">MKTTKDFDAKIYMTILILFHVGGLLLLKNDFIKLDEEHKSTLVIFNSVWIIVFILQFFVNCIIHIHSNVSMEDSRPSKVKLGAVFMLNNIVFASICFPLHLMSLYERIEMANDLNDRRRNNKDIDTEMMRSKYVPKTETTV</sequence>
<reference evidence="2" key="1">
    <citation type="journal article" date="2008" name="Nat. Genet.">
        <title>The Pristionchus pacificus genome provides a unique perspective on nematode lifestyle and parasitism.</title>
        <authorList>
            <person name="Dieterich C."/>
            <person name="Clifton S.W."/>
            <person name="Schuster L.N."/>
            <person name="Chinwalla A."/>
            <person name="Delehaunty K."/>
            <person name="Dinkelacker I."/>
            <person name="Fulton L."/>
            <person name="Fulton R."/>
            <person name="Godfrey J."/>
            <person name="Minx P."/>
            <person name="Mitreva M."/>
            <person name="Roeseler W."/>
            <person name="Tian H."/>
            <person name="Witte H."/>
            <person name="Yang S.P."/>
            <person name="Wilson R.K."/>
            <person name="Sommer R.J."/>
        </authorList>
    </citation>
    <scope>NUCLEOTIDE SEQUENCE [LARGE SCALE GENOMIC DNA]</scope>
    <source>
        <strain evidence="2">PS312</strain>
    </source>
</reference>
<accession>A0A8R1YYI7</accession>
<organism evidence="1 2">
    <name type="scientific">Pristionchus pacificus</name>
    <name type="common">Parasitic nematode worm</name>
    <dbReference type="NCBI Taxonomy" id="54126"/>
    <lineage>
        <taxon>Eukaryota</taxon>
        <taxon>Metazoa</taxon>
        <taxon>Ecdysozoa</taxon>
        <taxon>Nematoda</taxon>
        <taxon>Chromadorea</taxon>
        <taxon>Rhabditida</taxon>
        <taxon>Rhabditina</taxon>
        <taxon>Diplogasteromorpha</taxon>
        <taxon>Diplogasteroidea</taxon>
        <taxon>Neodiplogasteridae</taxon>
        <taxon>Pristionchus</taxon>
    </lineage>
</organism>
<reference evidence="1" key="2">
    <citation type="submission" date="2022-06" db="UniProtKB">
        <authorList>
            <consortium name="EnsemblMetazoa"/>
        </authorList>
    </citation>
    <scope>IDENTIFICATION</scope>
    <source>
        <strain evidence="1">PS312</strain>
    </source>
</reference>
<evidence type="ECO:0000313" key="1">
    <source>
        <dbReference type="EnsemblMetazoa" id="PPA38521.1"/>
    </source>
</evidence>
<protein>
    <submittedName>
        <fullName evidence="1">Uncharacterized protein</fullName>
    </submittedName>
</protein>
<evidence type="ECO:0000313" key="2">
    <source>
        <dbReference type="Proteomes" id="UP000005239"/>
    </source>
</evidence>
<name>A0A2A6D0N6_PRIPA</name>
<dbReference type="Proteomes" id="UP000005239">
    <property type="component" value="Unassembled WGS sequence"/>
</dbReference>
<accession>A0A2A6D0N6</accession>
<dbReference type="EnsemblMetazoa" id="PPA38521.1">
    <property type="protein sequence ID" value="PPA38521.1"/>
    <property type="gene ID" value="WBGene00276890"/>
</dbReference>
<keyword evidence="2" id="KW-1185">Reference proteome</keyword>
<proteinExistence type="predicted"/>
<dbReference type="AlphaFoldDB" id="A0A2A6D0N6"/>